<dbReference type="Proteomes" id="UP000430670">
    <property type="component" value="Unassembled WGS sequence"/>
</dbReference>
<evidence type="ECO:0000313" key="2">
    <source>
        <dbReference type="Proteomes" id="UP000430670"/>
    </source>
</evidence>
<dbReference type="OrthoDB" id="1800988at2"/>
<gene>
    <name evidence="1" type="ORF">GJ688_15505</name>
</gene>
<dbReference type="EMBL" id="WNKU01000023">
    <property type="protein sequence ID" value="MTV50375.1"/>
    <property type="molecule type" value="Genomic_DNA"/>
</dbReference>
<dbReference type="AlphaFoldDB" id="A0A6I3SNU4"/>
<sequence length="89" mass="10041">MFECQEEKYSQIAPDLDYTESMSNNQTAIKVSVDGGVTWSKITVDLLQSLEESGLKPGYLVLHNGERYHVTTLDDGTMAMAKEARRNRK</sequence>
<organism evidence="1 2">
    <name type="scientific">Heliobacterium mobile</name>
    <name type="common">Heliobacillus mobilis</name>
    <dbReference type="NCBI Taxonomy" id="28064"/>
    <lineage>
        <taxon>Bacteria</taxon>
        <taxon>Bacillati</taxon>
        <taxon>Bacillota</taxon>
        <taxon>Clostridia</taxon>
        <taxon>Eubacteriales</taxon>
        <taxon>Heliobacteriaceae</taxon>
        <taxon>Heliobacterium</taxon>
    </lineage>
</organism>
<evidence type="ECO:0000313" key="1">
    <source>
        <dbReference type="EMBL" id="MTV50375.1"/>
    </source>
</evidence>
<accession>A0A6I3SNU4</accession>
<name>A0A6I3SNU4_HELMO</name>
<protein>
    <submittedName>
        <fullName evidence="1">Uncharacterized protein</fullName>
    </submittedName>
</protein>
<proteinExistence type="predicted"/>
<comment type="caution">
    <text evidence="1">The sequence shown here is derived from an EMBL/GenBank/DDBJ whole genome shotgun (WGS) entry which is preliminary data.</text>
</comment>
<dbReference type="RefSeq" id="WP_155477460.1">
    <property type="nucleotide sequence ID" value="NZ_WNKU01000023.1"/>
</dbReference>
<keyword evidence="2" id="KW-1185">Reference proteome</keyword>
<reference evidence="1 2" key="1">
    <citation type="submission" date="2019-11" db="EMBL/GenBank/DDBJ databases">
        <title>Whole-genome sequence of a the green, strictly anaerobic photosynthetic bacterium Heliobacillus mobilis DSM 6151.</title>
        <authorList>
            <person name="Kyndt J.A."/>
            <person name="Meyer T.E."/>
        </authorList>
    </citation>
    <scope>NUCLEOTIDE SEQUENCE [LARGE SCALE GENOMIC DNA]</scope>
    <source>
        <strain evidence="1 2">DSM 6151</strain>
    </source>
</reference>